<evidence type="ECO:0000313" key="2">
    <source>
        <dbReference type="Proteomes" id="UP000325440"/>
    </source>
</evidence>
<organism evidence="1 2">
    <name type="scientific">Cinara cedri</name>
    <dbReference type="NCBI Taxonomy" id="506608"/>
    <lineage>
        <taxon>Eukaryota</taxon>
        <taxon>Metazoa</taxon>
        <taxon>Ecdysozoa</taxon>
        <taxon>Arthropoda</taxon>
        <taxon>Hexapoda</taxon>
        <taxon>Insecta</taxon>
        <taxon>Pterygota</taxon>
        <taxon>Neoptera</taxon>
        <taxon>Paraneoptera</taxon>
        <taxon>Hemiptera</taxon>
        <taxon>Sternorrhyncha</taxon>
        <taxon>Aphidomorpha</taxon>
        <taxon>Aphidoidea</taxon>
        <taxon>Aphididae</taxon>
        <taxon>Lachninae</taxon>
        <taxon>Cinara</taxon>
    </lineage>
</organism>
<evidence type="ECO:0000313" key="1">
    <source>
        <dbReference type="EMBL" id="VVC44714.1"/>
    </source>
</evidence>
<sequence length="135" mass="15655">MEEVKQKSAELLNGLTKTDFQHCLEQWKKRMKRTDNIVTKIHNMTPKVCRKVDRIRKGGNKYINIISKLFPLGKGLRMKLQKNTLVYWNDPNELVDRLQILLASQSAKNTVVGNEILLIFEKLLEAGIIQRIPNV</sequence>
<reference evidence="1 2" key="1">
    <citation type="submission" date="2019-08" db="EMBL/GenBank/DDBJ databases">
        <authorList>
            <person name="Alioto T."/>
            <person name="Alioto T."/>
            <person name="Gomez Garrido J."/>
        </authorList>
    </citation>
    <scope>NUCLEOTIDE SEQUENCE [LARGE SCALE GENOMIC DNA]</scope>
</reference>
<gene>
    <name evidence="1" type="ORF">CINCED_3A005287</name>
</gene>
<accession>A0A5E4NI93</accession>
<dbReference type="AlphaFoldDB" id="A0A5E4NI93"/>
<dbReference type="Proteomes" id="UP000325440">
    <property type="component" value="Unassembled WGS sequence"/>
</dbReference>
<proteinExistence type="predicted"/>
<keyword evidence="2" id="KW-1185">Reference proteome</keyword>
<dbReference type="EMBL" id="CABPRJ010002386">
    <property type="protein sequence ID" value="VVC44714.1"/>
    <property type="molecule type" value="Genomic_DNA"/>
</dbReference>
<name>A0A5E4NI93_9HEMI</name>
<protein>
    <submittedName>
        <fullName evidence="1">Uncharacterized protein</fullName>
    </submittedName>
</protein>
<dbReference type="OrthoDB" id="6623418at2759"/>